<evidence type="ECO:0000313" key="1">
    <source>
        <dbReference type="EMBL" id="MDP9850458.1"/>
    </source>
</evidence>
<sequence>MEDLATSPRRFGPEFVEAHRRRFGHKAPQERSLTYDNAVEDEFSSRRDWLDEQLRHLPLSQAEAMAGCVWQDDHYWPVHFELAVGAALRQAGLEIVYEQSWDGQTPDWTVLSATGEPLCLVEVHTASPSRDTYGRMRAWHQLTQRIKTIPVGVVLRLESIGQPVQAPDPRIAKKITQELKVALSSPLSGPRIATSFGYTFVVQGHPIAGLLPSPFGLYACFDAPSSMAGQVSAAQIIEPVKNKISKYRQLVNKHDLPLVVAVGAHRFTGLSLRELDDLLTGEPAVTLQFNPGDTYIADATPPPRWNLPVELAGLLWVDNELPFSITSRPNPAAQRIMPAVLAELGT</sequence>
<gene>
    <name evidence="1" type="ORF">J2853_009754</name>
</gene>
<dbReference type="Proteomes" id="UP001225356">
    <property type="component" value="Unassembled WGS sequence"/>
</dbReference>
<dbReference type="EMBL" id="JAUSQU010000003">
    <property type="protein sequence ID" value="MDP9850458.1"/>
    <property type="molecule type" value="Genomic_DNA"/>
</dbReference>
<keyword evidence="2" id="KW-1185">Reference proteome</keyword>
<comment type="caution">
    <text evidence="1">The sequence shown here is derived from an EMBL/GenBank/DDBJ whole genome shotgun (WGS) entry which is preliminary data.</text>
</comment>
<organism evidence="1 2">
    <name type="scientific">Streptosporangium lutulentum</name>
    <dbReference type="NCBI Taxonomy" id="1461250"/>
    <lineage>
        <taxon>Bacteria</taxon>
        <taxon>Bacillati</taxon>
        <taxon>Actinomycetota</taxon>
        <taxon>Actinomycetes</taxon>
        <taxon>Streptosporangiales</taxon>
        <taxon>Streptosporangiaceae</taxon>
        <taxon>Streptosporangium</taxon>
    </lineage>
</organism>
<protein>
    <recommendedName>
        <fullName evidence="3">DUF4263 domain-containing protein</fullName>
    </recommendedName>
</protein>
<name>A0ABT9QVX7_9ACTN</name>
<accession>A0ABT9QVX7</accession>
<dbReference type="RefSeq" id="WP_307569505.1">
    <property type="nucleotide sequence ID" value="NZ_JAUSQU010000003.1"/>
</dbReference>
<reference evidence="1 2" key="1">
    <citation type="submission" date="2023-07" db="EMBL/GenBank/DDBJ databases">
        <title>Sequencing the genomes of 1000 actinobacteria strains.</title>
        <authorList>
            <person name="Klenk H.-P."/>
        </authorList>
    </citation>
    <scope>NUCLEOTIDE SEQUENCE [LARGE SCALE GENOMIC DNA]</scope>
    <source>
        <strain evidence="1 2">DSM 46740</strain>
    </source>
</reference>
<evidence type="ECO:0008006" key="3">
    <source>
        <dbReference type="Google" id="ProtNLM"/>
    </source>
</evidence>
<proteinExistence type="predicted"/>
<evidence type="ECO:0000313" key="2">
    <source>
        <dbReference type="Proteomes" id="UP001225356"/>
    </source>
</evidence>